<dbReference type="KEGG" id="vbo:CKY39_30315"/>
<protein>
    <recommendedName>
        <fullName evidence="4">Lipoprotein</fullName>
    </recommendedName>
</protein>
<evidence type="ECO:0000313" key="3">
    <source>
        <dbReference type="Proteomes" id="UP000217154"/>
    </source>
</evidence>
<dbReference type="RefSeq" id="WP_095747046.1">
    <property type="nucleotide sequence ID" value="NZ_CP023284.1"/>
</dbReference>
<dbReference type="Proteomes" id="UP000217154">
    <property type="component" value="Chromosome"/>
</dbReference>
<organism evidence="2 3">
    <name type="scientific">Variovorax boronicumulans</name>
    <dbReference type="NCBI Taxonomy" id="436515"/>
    <lineage>
        <taxon>Bacteria</taxon>
        <taxon>Pseudomonadati</taxon>
        <taxon>Pseudomonadota</taxon>
        <taxon>Betaproteobacteria</taxon>
        <taxon>Burkholderiales</taxon>
        <taxon>Comamonadaceae</taxon>
        <taxon>Variovorax</taxon>
    </lineage>
</organism>
<gene>
    <name evidence="2" type="ORF">CKY39_30315</name>
</gene>
<reference evidence="2 3" key="1">
    <citation type="submission" date="2017-09" db="EMBL/GenBank/DDBJ databases">
        <title>The diverse metabolic capabilities of V. boronicumulans make it an excellent choice for continued studies on novel biodegradation.</title>
        <authorList>
            <person name="Sun S."/>
        </authorList>
    </citation>
    <scope>NUCLEOTIDE SEQUENCE [LARGE SCALE GENOMIC DNA]</scope>
    <source>
        <strain evidence="2 3">J1</strain>
    </source>
</reference>
<accession>A0A250DSQ6</accession>
<feature type="signal peptide" evidence="1">
    <location>
        <begin position="1"/>
        <end position="28"/>
    </location>
</feature>
<evidence type="ECO:0000256" key="1">
    <source>
        <dbReference type="SAM" id="SignalP"/>
    </source>
</evidence>
<feature type="chain" id="PRO_5013304215" description="Lipoprotein" evidence="1">
    <location>
        <begin position="29"/>
        <end position="184"/>
    </location>
</feature>
<dbReference type="AlphaFoldDB" id="A0A250DSQ6"/>
<evidence type="ECO:0008006" key="4">
    <source>
        <dbReference type="Google" id="ProtNLM"/>
    </source>
</evidence>
<name>A0A250DSQ6_9BURK</name>
<dbReference type="PROSITE" id="PS51257">
    <property type="entry name" value="PROKAR_LIPOPROTEIN"/>
    <property type="match status" value="1"/>
</dbReference>
<evidence type="ECO:0000313" key="2">
    <source>
        <dbReference type="EMBL" id="ATA57039.1"/>
    </source>
</evidence>
<keyword evidence="1" id="KW-0732">Signal</keyword>
<dbReference type="EMBL" id="CP023284">
    <property type="protein sequence ID" value="ATA57039.1"/>
    <property type="molecule type" value="Genomic_DNA"/>
</dbReference>
<sequence>MILNTRLSLAAALTAGLALSALSACALADGMPPTRTTAKLSPAGLKGSATPWVTASRKPNDSGVKLQYRLDGASQAGKPTVVVLQFDGVSDPAGASVTLTVDAGLTLSGSASLSLPPGQRSDTSVTVVSQGEGLAYLNVFIKQAGRTSAISIPIQTGAAAPAMKANGEIKSLPGGDNIISLPAK</sequence>
<proteinExistence type="predicted"/>